<dbReference type="GO" id="GO:0003824">
    <property type="term" value="F:catalytic activity"/>
    <property type="evidence" value="ECO:0007669"/>
    <property type="project" value="InterPro"/>
</dbReference>
<evidence type="ECO:0000256" key="1">
    <source>
        <dbReference type="SAM" id="MobiDB-lite"/>
    </source>
</evidence>
<dbReference type="PANTHER" id="PTHR30212">
    <property type="entry name" value="PROTEIN YIIM"/>
    <property type="match status" value="1"/>
</dbReference>
<organism evidence="3 4">
    <name type="scientific">Nocardia africana</name>
    <dbReference type="NCBI Taxonomy" id="134964"/>
    <lineage>
        <taxon>Bacteria</taxon>
        <taxon>Bacillati</taxon>
        <taxon>Actinomycetota</taxon>
        <taxon>Actinomycetes</taxon>
        <taxon>Mycobacteriales</taxon>
        <taxon>Nocardiaceae</taxon>
        <taxon>Nocardia</taxon>
    </lineage>
</organism>
<name>A0A378WMB0_9NOCA</name>
<dbReference type="Proteomes" id="UP000255082">
    <property type="component" value="Unassembled WGS sequence"/>
</dbReference>
<feature type="domain" description="MOSC" evidence="2">
    <location>
        <begin position="43"/>
        <end position="177"/>
    </location>
</feature>
<gene>
    <name evidence="3" type="primary">yiiM</name>
    <name evidence="3" type="ORF">NCTC13184_00921</name>
</gene>
<dbReference type="InterPro" id="IPR052353">
    <property type="entry name" value="Benzoxazolinone_Detox_Enz"/>
</dbReference>
<protein>
    <submittedName>
        <fullName evidence="3">6-N-hydroxylaminopurine resistance protein</fullName>
    </submittedName>
</protein>
<evidence type="ECO:0000313" key="4">
    <source>
        <dbReference type="Proteomes" id="UP000255082"/>
    </source>
</evidence>
<dbReference type="PROSITE" id="PS51340">
    <property type="entry name" value="MOSC"/>
    <property type="match status" value="1"/>
</dbReference>
<dbReference type="Pfam" id="PF03473">
    <property type="entry name" value="MOSC"/>
    <property type="match status" value="1"/>
</dbReference>
<dbReference type="AlphaFoldDB" id="A0A378WMB0"/>
<dbReference type="InterPro" id="IPR011037">
    <property type="entry name" value="Pyrv_Knase-like_insert_dom_sf"/>
</dbReference>
<dbReference type="GO" id="GO:0030151">
    <property type="term" value="F:molybdenum ion binding"/>
    <property type="evidence" value="ECO:0007669"/>
    <property type="project" value="InterPro"/>
</dbReference>
<feature type="compositionally biased region" description="Polar residues" evidence="1">
    <location>
        <begin position="244"/>
        <end position="253"/>
    </location>
</feature>
<dbReference type="GO" id="GO:0030170">
    <property type="term" value="F:pyridoxal phosphate binding"/>
    <property type="evidence" value="ECO:0007669"/>
    <property type="project" value="InterPro"/>
</dbReference>
<evidence type="ECO:0000259" key="2">
    <source>
        <dbReference type="PROSITE" id="PS51340"/>
    </source>
</evidence>
<dbReference type="Gene3D" id="2.40.33.20">
    <property type="entry name" value="PK beta-barrel domain-like"/>
    <property type="match status" value="1"/>
</dbReference>
<sequence length="290" mass="30653">MSAPAAPREIGAIGHVLAVCVLHAELEVPAKVSRVGRTAIDKRPVASRVAVRALGLAGDRVCDTKHHGGVHQAVYAYADEDARRWGEELGRTLAPGWFGENLRVSGLPVSDAVLGERWRIGDTLLEVSAPRVPCATFGHWSGEKQWVKRFTLRADTGAYLRVLTEGTIGAGDRVHVDHIPEHGITVRDLFTGHDPARLEHLLAAEPTISDDVRMQIARHARRAAGRARAAAPSEGFGIAAATDATPSRTTSRPAATGAGTPHAVMPSGAAARAKAADATACGDVERGDRP</sequence>
<proteinExistence type="predicted"/>
<feature type="compositionally biased region" description="Low complexity" evidence="1">
    <location>
        <begin position="269"/>
        <end position="280"/>
    </location>
</feature>
<reference evidence="3 4" key="1">
    <citation type="submission" date="2018-06" db="EMBL/GenBank/DDBJ databases">
        <authorList>
            <consortium name="Pathogen Informatics"/>
            <person name="Doyle S."/>
        </authorList>
    </citation>
    <scope>NUCLEOTIDE SEQUENCE [LARGE SCALE GENOMIC DNA]</scope>
    <source>
        <strain evidence="3 4">NCTC13184</strain>
    </source>
</reference>
<evidence type="ECO:0000313" key="3">
    <source>
        <dbReference type="EMBL" id="SUA41581.1"/>
    </source>
</evidence>
<feature type="region of interest" description="Disordered" evidence="1">
    <location>
        <begin position="226"/>
        <end position="290"/>
    </location>
</feature>
<dbReference type="PANTHER" id="PTHR30212:SF2">
    <property type="entry name" value="PROTEIN YIIM"/>
    <property type="match status" value="1"/>
</dbReference>
<accession>A0A378WMB0</accession>
<dbReference type="SUPFAM" id="SSF50800">
    <property type="entry name" value="PK beta-barrel domain-like"/>
    <property type="match status" value="1"/>
</dbReference>
<dbReference type="InterPro" id="IPR005302">
    <property type="entry name" value="MoCF_Sase_C"/>
</dbReference>
<dbReference type="EMBL" id="UGRU01000001">
    <property type="protein sequence ID" value="SUA41581.1"/>
    <property type="molecule type" value="Genomic_DNA"/>
</dbReference>